<name>A0ABU6QJV6_9FABA</name>
<organism evidence="7 8">
    <name type="scientific">Stylosanthes scabra</name>
    <dbReference type="NCBI Taxonomy" id="79078"/>
    <lineage>
        <taxon>Eukaryota</taxon>
        <taxon>Viridiplantae</taxon>
        <taxon>Streptophyta</taxon>
        <taxon>Embryophyta</taxon>
        <taxon>Tracheophyta</taxon>
        <taxon>Spermatophyta</taxon>
        <taxon>Magnoliopsida</taxon>
        <taxon>eudicotyledons</taxon>
        <taxon>Gunneridae</taxon>
        <taxon>Pentapetalae</taxon>
        <taxon>rosids</taxon>
        <taxon>fabids</taxon>
        <taxon>Fabales</taxon>
        <taxon>Fabaceae</taxon>
        <taxon>Papilionoideae</taxon>
        <taxon>50 kb inversion clade</taxon>
        <taxon>dalbergioids sensu lato</taxon>
        <taxon>Dalbergieae</taxon>
        <taxon>Pterocarpus clade</taxon>
        <taxon>Stylosanthes</taxon>
    </lineage>
</organism>
<keyword evidence="5" id="KW-0812">Transmembrane</keyword>
<keyword evidence="5" id="KW-0472">Membrane</keyword>
<dbReference type="Gene3D" id="3.90.1150.10">
    <property type="entry name" value="Aspartate Aminotransferase, domain 1"/>
    <property type="match status" value="1"/>
</dbReference>
<evidence type="ECO:0000256" key="3">
    <source>
        <dbReference type="ARBA" id="ARBA00022898"/>
    </source>
</evidence>
<dbReference type="CDD" id="cd00609">
    <property type="entry name" value="AAT_like"/>
    <property type="match status" value="1"/>
</dbReference>
<comment type="cofactor">
    <cofactor evidence="1 4">
        <name>pyridoxal 5'-phosphate</name>
        <dbReference type="ChEBI" id="CHEBI:597326"/>
    </cofactor>
</comment>
<evidence type="ECO:0000256" key="4">
    <source>
        <dbReference type="PIRNR" id="PIRNR000517"/>
    </source>
</evidence>
<dbReference type="PANTHER" id="PTHR45744">
    <property type="entry name" value="TYROSINE AMINOTRANSFERASE"/>
    <property type="match status" value="1"/>
</dbReference>
<reference evidence="7 8" key="1">
    <citation type="journal article" date="2023" name="Plants (Basel)">
        <title>Bridging the Gap: Combining Genomics and Transcriptomics Approaches to Understand Stylosanthes scabra, an Orphan Legume from the Brazilian Caatinga.</title>
        <authorList>
            <person name="Ferreira-Neto J.R.C."/>
            <person name="da Silva M.D."/>
            <person name="Binneck E."/>
            <person name="de Melo N.F."/>
            <person name="da Silva R.H."/>
            <person name="de Melo A.L.T.M."/>
            <person name="Pandolfi V."/>
            <person name="Bustamante F.O."/>
            <person name="Brasileiro-Vidal A.C."/>
            <person name="Benko-Iseppon A.M."/>
        </authorList>
    </citation>
    <scope>NUCLEOTIDE SEQUENCE [LARGE SCALE GENOMIC DNA]</scope>
    <source>
        <tissue evidence="7">Leaves</tissue>
    </source>
</reference>
<dbReference type="SUPFAM" id="SSF53383">
    <property type="entry name" value="PLP-dependent transferases"/>
    <property type="match status" value="1"/>
</dbReference>
<feature type="transmembrane region" description="Helical" evidence="5">
    <location>
        <begin position="471"/>
        <end position="492"/>
    </location>
</feature>
<evidence type="ECO:0000256" key="5">
    <source>
        <dbReference type="SAM" id="Phobius"/>
    </source>
</evidence>
<keyword evidence="5" id="KW-1133">Transmembrane helix</keyword>
<dbReference type="InterPro" id="IPR015424">
    <property type="entry name" value="PyrdxlP-dep_Trfase"/>
</dbReference>
<keyword evidence="3 4" id="KW-0663">Pyridoxal phosphate</keyword>
<dbReference type="InterPro" id="IPR015421">
    <property type="entry name" value="PyrdxlP-dep_Trfase_major"/>
</dbReference>
<dbReference type="PANTHER" id="PTHR45744:SF11">
    <property type="entry name" value="TYROSINE AMINOTRANSFERASE"/>
    <property type="match status" value="1"/>
</dbReference>
<dbReference type="InterPro" id="IPR005958">
    <property type="entry name" value="TyrNic_aminoTrfase"/>
</dbReference>
<dbReference type="NCBIfam" id="TIGR01265">
    <property type="entry name" value="tyr_nico_aTase"/>
    <property type="match status" value="1"/>
</dbReference>
<protein>
    <recommendedName>
        <fullName evidence="6">Aminotransferase class I/classII large domain-containing protein</fullName>
    </recommendedName>
</protein>
<evidence type="ECO:0000256" key="2">
    <source>
        <dbReference type="ARBA" id="ARBA00007441"/>
    </source>
</evidence>
<comment type="caution">
    <text evidence="7">The sequence shown here is derived from an EMBL/GenBank/DDBJ whole genome shotgun (WGS) entry which is preliminary data.</text>
</comment>
<sequence>MENGNGSMAAKKKWNYFHFHGKKDVNNEEAGISSVRGVYSMMLSNINEEDEREVVRLCRADPTDFHCFKTTQDAPHAIAEAVHSFRFNSYAPSGGLFEARRAVANLVSSDIPYKLSPENVFLTVGCTEAINIITTVLARPGANILLPRPGYPQYQARAAFCRLEVRHFDLLPERGWEVDLDSLEAIADDNTVAMVLINPSNPCGNVFTYHHLKKVAETAKKLGIFIISDEVYAHLTFGSKPYVAMGAFASIVPIITLGSLSKRWIVPGWRLGWIVTCDPHGILQDLGIVTNIKTYLQITSNPPTFVQAAIPQILEKTKDDFYTKNLNIMKEAAEILYDKCKEIPCLTCPYKPEGTMTTMIKINFSKIEDIVDDVDFCVKLAKEESVVLLPGVTVGLKNWIRITYVVDPCALREGLARIKSFSLRHAKKTHVPPPAVLGSGRRSPSLLKSSRALAFEEDLFPSHRHRTLAPIVGQILIIPTFSFLHCIFLFFCRINIMADDEHSKYPPARLLTMFFLLQLGYSP</sequence>
<comment type="similarity">
    <text evidence="2 4">Belongs to the class-I pyridoxal-phosphate-dependent aminotransferase family.</text>
</comment>
<evidence type="ECO:0000256" key="1">
    <source>
        <dbReference type="ARBA" id="ARBA00001933"/>
    </source>
</evidence>
<dbReference type="Pfam" id="PF00155">
    <property type="entry name" value="Aminotran_1_2"/>
    <property type="match status" value="1"/>
</dbReference>
<evidence type="ECO:0000313" key="7">
    <source>
        <dbReference type="EMBL" id="MED6111791.1"/>
    </source>
</evidence>
<dbReference type="EMBL" id="JASCZI010000436">
    <property type="protein sequence ID" value="MED6111791.1"/>
    <property type="molecule type" value="Genomic_DNA"/>
</dbReference>
<evidence type="ECO:0000313" key="8">
    <source>
        <dbReference type="Proteomes" id="UP001341840"/>
    </source>
</evidence>
<dbReference type="InterPro" id="IPR015422">
    <property type="entry name" value="PyrdxlP-dep_Trfase_small"/>
</dbReference>
<keyword evidence="8" id="KW-1185">Reference proteome</keyword>
<proteinExistence type="inferred from homology"/>
<accession>A0ABU6QJV6</accession>
<evidence type="ECO:0000259" key="6">
    <source>
        <dbReference type="Pfam" id="PF00155"/>
    </source>
</evidence>
<dbReference type="Proteomes" id="UP001341840">
    <property type="component" value="Unassembled WGS sequence"/>
</dbReference>
<feature type="domain" description="Aminotransferase class I/classII large" evidence="6">
    <location>
        <begin position="53"/>
        <end position="418"/>
    </location>
</feature>
<gene>
    <name evidence="7" type="ORF">PIB30_055621</name>
</gene>
<dbReference type="Gene3D" id="3.40.640.10">
    <property type="entry name" value="Type I PLP-dependent aspartate aminotransferase-like (Major domain)"/>
    <property type="match status" value="1"/>
</dbReference>
<dbReference type="InterPro" id="IPR004839">
    <property type="entry name" value="Aminotransferase_I/II_large"/>
</dbReference>
<dbReference type="PIRSF" id="PIRSF000517">
    <property type="entry name" value="Tyr_transaminase"/>
    <property type="match status" value="1"/>
</dbReference>